<dbReference type="Pfam" id="PF08718">
    <property type="entry name" value="GLTP"/>
    <property type="match status" value="1"/>
</dbReference>
<proteinExistence type="predicted"/>
<dbReference type="GO" id="GO:1902387">
    <property type="term" value="F:ceramide 1-phosphate binding"/>
    <property type="evidence" value="ECO:0007669"/>
    <property type="project" value="TreeGrafter"/>
</dbReference>
<dbReference type="GO" id="GO:0005829">
    <property type="term" value="C:cytosol"/>
    <property type="evidence" value="ECO:0007669"/>
    <property type="project" value="TreeGrafter"/>
</dbReference>
<dbReference type="EMBL" id="JAMFTS010000002">
    <property type="protein sequence ID" value="KAJ4790371.1"/>
    <property type="molecule type" value="Genomic_DNA"/>
</dbReference>
<comment type="caution">
    <text evidence="2">The sequence shown here is derived from an EMBL/GenBank/DDBJ whole genome shotgun (WGS) entry which is preliminary data.</text>
</comment>
<evidence type="ECO:0000313" key="2">
    <source>
        <dbReference type="EMBL" id="KAJ4790371.1"/>
    </source>
</evidence>
<reference evidence="2" key="1">
    <citation type="submission" date="2022-08" db="EMBL/GenBank/DDBJ databases">
        <authorList>
            <person name="Marques A."/>
        </authorList>
    </citation>
    <scope>NUCLEOTIDE SEQUENCE</scope>
    <source>
        <strain evidence="2">RhyPub2mFocal</strain>
        <tissue evidence="2">Leaves</tissue>
    </source>
</reference>
<sequence length="183" mass="20994">MAKGGEKEWIESCEIMVAIEELSLLKNEGEEKKLSTLAFLHLSNLLLQVLDKIGPTMSVLSLDIRRNIERLEEMYLLDPSCNSSLMEIVEKDVKEGTVGRLTAALELFSGFLGRWISVWHSAYKIALQLTPDREVFVGLLMGKDKDNAKFKGEIYKLVTLIQPFLHEIYELMKKYRLERLKST</sequence>
<evidence type="ECO:0000313" key="3">
    <source>
        <dbReference type="Proteomes" id="UP001140206"/>
    </source>
</evidence>
<dbReference type="Proteomes" id="UP001140206">
    <property type="component" value="Chromosome 2"/>
</dbReference>
<protein>
    <submittedName>
        <fullName evidence="2">Glycolipid transfer protein 3</fullName>
    </submittedName>
</protein>
<dbReference type="InterPro" id="IPR036497">
    <property type="entry name" value="GLTP_sf"/>
</dbReference>
<dbReference type="SUPFAM" id="SSF110004">
    <property type="entry name" value="Glycolipid transfer protein, GLTP"/>
    <property type="match status" value="1"/>
</dbReference>
<dbReference type="InterPro" id="IPR014830">
    <property type="entry name" value="Glycolipid_transfer_prot_dom"/>
</dbReference>
<dbReference type="Gene3D" id="1.10.3520.10">
    <property type="entry name" value="Glycolipid transfer protein"/>
    <property type="match status" value="1"/>
</dbReference>
<gene>
    <name evidence="2" type="ORF">LUZ62_041617</name>
</gene>
<organism evidence="2 3">
    <name type="scientific">Rhynchospora pubera</name>
    <dbReference type="NCBI Taxonomy" id="906938"/>
    <lineage>
        <taxon>Eukaryota</taxon>
        <taxon>Viridiplantae</taxon>
        <taxon>Streptophyta</taxon>
        <taxon>Embryophyta</taxon>
        <taxon>Tracheophyta</taxon>
        <taxon>Spermatophyta</taxon>
        <taxon>Magnoliopsida</taxon>
        <taxon>Liliopsida</taxon>
        <taxon>Poales</taxon>
        <taxon>Cyperaceae</taxon>
        <taxon>Cyperoideae</taxon>
        <taxon>Rhynchosporeae</taxon>
        <taxon>Rhynchospora</taxon>
    </lineage>
</organism>
<dbReference type="GO" id="GO:1902388">
    <property type="term" value="F:ceramide 1-phosphate transfer activity"/>
    <property type="evidence" value="ECO:0007669"/>
    <property type="project" value="TreeGrafter"/>
</dbReference>
<dbReference type="GO" id="GO:0016020">
    <property type="term" value="C:membrane"/>
    <property type="evidence" value="ECO:0007669"/>
    <property type="project" value="TreeGrafter"/>
</dbReference>
<feature type="domain" description="Glycolipid transfer protein" evidence="1">
    <location>
        <begin position="35"/>
        <end position="99"/>
    </location>
</feature>
<accession>A0AAV8FFU7</accession>
<dbReference type="PANTHER" id="PTHR10219:SF34">
    <property type="entry name" value="GLYCOLIPID TRANSFER PROTEIN 3"/>
    <property type="match status" value="1"/>
</dbReference>
<name>A0AAV8FFU7_9POAL</name>
<keyword evidence="3" id="KW-1185">Reference proteome</keyword>
<evidence type="ECO:0000259" key="1">
    <source>
        <dbReference type="Pfam" id="PF08718"/>
    </source>
</evidence>
<dbReference type="PANTHER" id="PTHR10219">
    <property type="entry name" value="GLYCOLIPID TRANSFER PROTEIN-RELATED"/>
    <property type="match status" value="1"/>
</dbReference>
<dbReference type="AlphaFoldDB" id="A0AAV8FFU7"/>